<comment type="caution">
    <text evidence="3">The sequence shown here is derived from an EMBL/GenBank/DDBJ whole genome shotgun (WGS) entry which is preliminary data.</text>
</comment>
<evidence type="ECO:0000313" key="3">
    <source>
        <dbReference type="EMBL" id="KAG0588247.1"/>
    </source>
</evidence>
<dbReference type="InterPro" id="IPR003851">
    <property type="entry name" value="Znf_Dof"/>
</dbReference>
<feature type="region of interest" description="Disordered" evidence="1">
    <location>
        <begin position="225"/>
        <end position="294"/>
    </location>
</feature>
<reference evidence="3" key="1">
    <citation type="submission" date="2020-06" db="EMBL/GenBank/DDBJ databases">
        <title>WGS assembly of Ceratodon purpureus strain R40.</title>
        <authorList>
            <person name="Carey S.B."/>
            <person name="Jenkins J."/>
            <person name="Shu S."/>
            <person name="Lovell J.T."/>
            <person name="Sreedasyam A."/>
            <person name="Maumus F."/>
            <person name="Tiley G.P."/>
            <person name="Fernandez-Pozo N."/>
            <person name="Barry K."/>
            <person name="Chen C."/>
            <person name="Wang M."/>
            <person name="Lipzen A."/>
            <person name="Daum C."/>
            <person name="Saski C.A."/>
            <person name="Payton A.C."/>
            <person name="Mcbreen J.C."/>
            <person name="Conrad R.E."/>
            <person name="Kollar L.M."/>
            <person name="Olsson S."/>
            <person name="Huttunen S."/>
            <person name="Landis J.B."/>
            <person name="Wickett N.J."/>
            <person name="Johnson M.G."/>
            <person name="Rensing S.A."/>
            <person name="Grimwood J."/>
            <person name="Schmutz J."/>
            <person name="Mcdaniel S.F."/>
        </authorList>
    </citation>
    <scope>NUCLEOTIDE SEQUENCE</scope>
    <source>
        <strain evidence="3">R40</strain>
    </source>
</reference>
<feature type="domain" description="Dof-type" evidence="2">
    <location>
        <begin position="304"/>
        <end position="343"/>
    </location>
</feature>
<dbReference type="SUPFAM" id="SSF57783">
    <property type="entry name" value="Zinc beta-ribbon"/>
    <property type="match status" value="1"/>
</dbReference>
<organism evidence="3 4">
    <name type="scientific">Ceratodon purpureus</name>
    <name type="common">Fire moss</name>
    <name type="synonym">Dicranum purpureum</name>
    <dbReference type="NCBI Taxonomy" id="3225"/>
    <lineage>
        <taxon>Eukaryota</taxon>
        <taxon>Viridiplantae</taxon>
        <taxon>Streptophyta</taxon>
        <taxon>Embryophyta</taxon>
        <taxon>Bryophyta</taxon>
        <taxon>Bryophytina</taxon>
        <taxon>Bryopsida</taxon>
        <taxon>Dicranidae</taxon>
        <taxon>Pseudoditrichales</taxon>
        <taxon>Ditrichaceae</taxon>
        <taxon>Ceratodon</taxon>
    </lineage>
</organism>
<dbReference type="Pfam" id="PF02701">
    <property type="entry name" value="Zn_ribbon_Dof"/>
    <property type="match status" value="1"/>
</dbReference>
<evidence type="ECO:0000313" key="4">
    <source>
        <dbReference type="Proteomes" id="UP000822688"/>
    </source>
</evidence>
<sequence>MEEVEIGGDESNEGRFVDSLREASVIDEDLFDEQDFGLPPSPQHQLPGYSNDIYAAQKDLVYGQHFQLPMQGAINGQNYQHPYQQPIPRQLQHPHHPPSLPNTCIHNAQTTAGIFRPGPHISHLFQHQQQFQAPVYQHPEHIRRPVLCPRLNTSNTQAQQGVYQHLCPRLNTNNTQAQHLYQHLEQLPRSILRCQFNANDIQRPIDVQQINNELESLPEEGIEHQGFSHGPNVGDMKNGESKVNGDSRKPRGRPSREIQAPVLEQPQSSMDAEEIPPVKKKLHKGGPGRPRGIFEPDHLRRVEKKCPNCPSLKTEFQYFNNQKTAGQTQPRYKCMDCGKKFTYYG</sequence>
<gene>
    <name evidence="3" type="ORF">KC19_2G228400</name>
</gene>
<dbReference type="GO" id="GO:0003677">
    <property type="term" value="F:DNA binding"/>
    <property type="evidence" value="ECO:0007669"/>
    <property type="project" value="InterPro"/>
</dbReference>
<dbReference type="GO" id="GO:0006355">
    <property type="term" value="P:regulation of DNA-templated transcription"/>
    <property type="evidence" value="ECO:0007669"/>
    <property type="project" value="InterPro"/>
</dbReference>
<accession>A0A8T0IYE8</accession>
<dbReference type="AlphaFoldDB" id="A0A8T0IYE8"/>
<evidence type="ECO:0000256" key="1">
    <source>
        <dbReference type="SAM" id="MobiDB-lite"/>
    </source>
</evidence>
<dbReference type="EMBL" id="CM026422">
    <property type="protein sequence ID" value="KAG0588247.1"/>
    <property type="molecule type" value="Genomic_DNA"/>
</dbReference>
<dbReference type="Proteomes" id="UP000822688">
    <property type="component" value="Chromosome 2"/>
</dbReference>
<name>A0A8T0IYE8_CERPU</name>
<keyword evidence="4" id="KW-1185">Reference proteome</keyword>
<feature type="compositionally biased region" description="Basic and acidic residues" evidence="1">
    <location>
        <begin position="237"/>
        <end position="249"/>
    </location>
</feature>
<protein>
    <recommendedName>
        <fullName evidence="2">Dof-type domain-containing protein</fullName>
    </recommendedName>
</protein>
<proteinExistence type="predicted"/>
<evidence type="ECO:0000259" key="2">
    <source>
        <dbReference type="Pfam" id="PF02701"/>
    </source>
</evidence>